<evidence type="ECO:0008006" key="5">
    <source>
        <dbReference type="Google" id="ProtNLM"/>
    </source>
</evidence>
<sequence>MSAERRGGPSRRTWRTAVAVFLTVFLGGLSLSGAAALWSQSGTVTAQVSTGSWGTNGGVVGGNAGVDGAVPLNLDPRLAYSSAPASATSGSFRYDGPTGLGFCHEFRVTNKSATAVTWSITFDTSKGPYWGLDPRKVKEGGVGTLRSLWEGATTGYDPATGRWTLGGVGHHRTLAPGASTTVGYCANPAMPAVDPATFAAPKISVDPSSNSYGVALRVRVTSGSRFQLPWAAEVDLADYVCASTLPRTITAQNAELTRISGTRYRLSGTGAYRLVGNGHSQDFVFARYNPGGKPFQPGTCP</sequence>
<evidence type="ECO:0000313" key="4">
    <source>
        <dbReference type="Proteomes" id="UP001595965"/>
    </source>
</evidence>
<accession>A0ABV8XTW0</accession>
<dbReference type="EMBL" id="JBHSEN010000001">
    <property type="protein sequence ID" value="MFC4428376.1"/>
    <property type="molecule type" value="Genomic_DNA"/>
</dbReference>
<keyword evidence="2" id="KW-0326">Glycosidase</keyword>
<dbReference type="InterPro" id="IPR008965">
    <property type="entry name" value="CBM2/CBM3_carb-bd_dom_sf"/>
</dbReference>
<gene>
    <name evidence="3" type="ORF">ACFO0K_01620</name>
</gene>
<evidence type="ECO:0000256" key="2">
    <source>
        <dbReference type="ARBA" id="ARBA00023295"/>
    </source>
</evidence>
<keyword evidence="1" id="KW-0378">Hydrolase</keyword>
<dbReference type="SUPFAM" id="SSF49384">
    <property type="entry name" value="Carbohydrate-binding domain"/>
    <property type="match status" value="1"/>
</dbReference>
<reference evidence="4" key="1">
    <citation type="journal article" date="2019" name="Int. J. Syst. Evol. Microbiol.">
        <title>The Global Catalogue of Microorganisms (GCM) 10K type strain sequencing project: providing services to taxonomists for standard genome sequencing and annotation.</title>
        <authorList>
            <consortium name="The Broad Institute Genomics Platform"/>
            <consortium name="The Broad Institute Genome Sequencing Center for Infectious Disease"/>
            <person name="Wu L."/>
            <person name="Ma J."/>
        </authorList>
    </citation>
    <scope>NUCLEOTIDE SEQUENCE [LARGE SCALE GENOMIC DNA]</scope>
    <source>
        <strain evidence="4">CGMCC 1.12125</strain>
    </source>
</reference>
<proteinExistence type="predicted"/>
<name>A0ABV8XTW0_9MICC</name>
<evidence type="ECO:0000313" key="3">
    <source>
        <dbReference type="EMBL" id="MFC4428376.1"/>
    </source>
</evidence>
<dbReference type="InterPro" id="IPR012291">
    <property type="entry name" value="CBM2_carb-bd_dom_sf"/>
</dbReference>
<dbReference type="Proteomes" id="UP001595965">
    <property type="component" value="Unassembled WGS sequence"/>
</dbReference>
<dbReference type="RefSeq" id="WP_344230191.1">
    <property type="nucleotide sequence ID" value="NZ_BAAALH010000002.1"/>
</dbReference>
<dbReference type="Gene3D" id="2.60.40.290">
    <property type="match status" value="1"/>
</dbReference>
<protein>
    <recommendedName>
        <fullName evidence="5">Cellulose binding domain-containing protein</fullName>
    </recommendedName>
</protein>
<organism evidence="3 4">
    <name type="scientific">Citricoccus alkalitolerans</name>
    <dbReference type="NCBI Taxonomy" id="246603"/>
    <lineage>
        <taxon>Bacteria</taxon>
        <taxon>Bacillati</taxon>
        <taxon>Actinomycetota</taxon>
        <taxon>Actinomycetes</taxon>
        <taxon>Micrococcales</taxon>
        <taxon>Micrococcaceae</taxon>
        <taxon>Citricoccus</taxon>
    </lineage>
</organism>
<comment type="caution">
    <text evidence="3">The sequence shown here is derived from an EMBL/GenBank/DDBJ whole genome shotgun (WGS) entry which is preliminary data.</text>
</comment>
<keyword evidence="4" id="KW-1185">Reference proteome</keyword>
<evidence type="ECO:0000256" key="1">
    <source>
        <dbReference type="ARBA" id="ARBA00022801"/>
    </source>
</evidence>